<dbReference type="GO" id="GO:0045002">
    <property type="term" value="P:double-strand break repair via single-strand annealing"/>
    <property type="evidence" value="ECO:0007669"/>
    <property type="project" value="InterPro"/>
</dbReference>
<dbReference type="GO" id="GO:0003697">
    <property type="term" value="F:single-stranded DNA binding"/>
    <property type="evidence" value="ECO:0007669"/>
    <property type="project" value="UniProtKB-ARBA"/>
</dbReference>
<dbReference type="GO" id="GO:0000730">
    <property type="term" value="P:DNA recombinase assembly"/>
    <property type="evidence" value="ECO:0007669"/>
    <property type="project" value="InterPro"/>
</dbReference>
<evidence type="ECO:0000256" key="6">
    <source>
        <dbReference type="SAM" id="MobiDB-lite"/>
    </source>
</evidence>
<dbReference type="InterPro" id="IPR004585">
    <property type="entry name" value="DNA_recomb/repair_Rad52"/>
</dbReference>
<feature type="compositionally biased region" description="Polar residues" evidence="6">
    <location>
        <begin position="470"/>
        <end position="484"/>
    </location>
</feature>
<protein>
    <recommendedName>
        <fullName evidence="5">RAD52 homolog</fullName>
    </recommendedName>
</protein>
<evidence type="ECO:0000256" key="1">
    <source>
        <dbReference type="ARBA" id="ARBA00006638"/>
    </source>
</evidence>
<dbReference type="Pfam" id="PF04098">
    <property type="entry name" value="Rad52_Rad22"/>
    <property type="match status" value="1"/>
</dbReference>
<dbReference type="InterPro" id="IPR007232">
    <property type="entry name" value="Rad52_Rad59_Rad22"/>
</dbReference>
<evidence type="ECO:0000313" key="8">
    <source>
        <dbReference type="Proteomes" id="UP000001798"/>
    </source>
</evidence>
<dbReference type="GO" id="GO:0006312">
    <property type="term" value="P:mitotic recombination"/>
    <property type="evidence" value="ECO:0007669"/>
    <property type="project" value="TreeGrafter"/>
</dbReference>
<evidence type="ECO:0000256" key="2">
    <source>
        <dbReference type="ARBA" id="ARBA00022763"/>
    </source>
</evidence>
<dbReference type="AlphaFoldDB" id="A0A384JFM5"/>
<evidence type="ECO:0000256" key="4">
    <source>
        <dbReference type="ARBA" id="ARBA00023204"/>
    </source>
</evidence>
<reference evidence="7 8" key="1">
    <citation type="journal article" date="2011" name="PLoS Genet.">
        <title>Genomic analysis of the necrotrophic fungal pathogens Sclerotinia sclerotiorum and Botrytis cinerea.</title>
        <authorList>
            <person name="Amselem J."/>
            <person name="Cuomo C.A."/>
            <person name="van Kan J.A."/>
            <person name="Viaud M."/>
            <person name="Benito E.P."/>
            <person name="Couloux A."/>
            <person name="Coutinho P.M."/>
            <person name="de Vries R.P."/>
            <person name="Dyer P.S."/>
            <person name="Fillinger S."/>
            <person name="Fournier E."/>
            <person name="Gout L."/>
            <person name="Hahn M."/>
            <person name="Kohn L."/>
            <person name="Lapalu N."/>
            <person name="Plummer K.M."/>
            <person name="Pradier J.M."/>
            <person name="Quevillon E."/>
            <person name="Sharon A."/>
            <person name="Simon A."/>
            <person name="ten Have A."/>
            <person name="Tudzynski B."/>
            <person name="Tudzynski P."/>
            <person name="Wincker P."/>
            <person name="Andrew M."/>
            <person name="Anthouard V."/>
            <person name="Beever R.E."/>
            <person name="Beffa R."/>
            <person name="Benoit I."/>
            <person name="Bouzid O."/>
            <person name="Brault B."/>
            <person name="Chen Z."/>
            <person name="Choquer M."/>
            <person name="Collemare J."/>
            <person name="Cotton P."/>
            <person name="Danchin E.G."/>
            <person name="Da Silva C."/>
            <person name="Gautier A."/>
            <person name="Giraud C."/>
            <person name="Giraud T."/>
            <person name="Gonzalez C."/>
            <person name="Grossetete S."/>
            <person name="Guldener U."/>
            <person name="Henrissat B."/>
            <person name="Howlett B.J."/>
            <person name="Kodira C."/>
            <person name="Kretschmer M."/>
            <person name="Lappartient A."/>
            <person name="Leroch M."/>
            <person name="Levis C."/>
            <person name="Mauceli E."/>
            <person name="Neuveglise C."/>
            <person name="Oeser B."/>
            <person name="Pearson M."/>
            <person name="Poulain J."/>
            <person name="Poussereau N."/>
            <person name="Quesneville H."/>
            <person name="Rascle C."/>
            <person name="Schumacher J."/>
            <person name="Segurens B."/>
            <person name="Sexton A."/>
            <person name="Silva E."/>
            <person name="Sirven C."/>
            <person name="Soanes D.M."/>
            <person name="Talbot N.J."/>
            <person name="Templeton M."/>
            <person name="Yandava C."/>
            <person name="Yarden O."/>
            <person name="Zeng Q."/>
            <person name="Rollins J.A."/>
            <person name="Lebrun M.H."/>
            <person name="Dickman M."/>
        </authorList>
    </citation>
    <scope>NUCLEOTIDE SEQUENCE [LARGE SCALE GENOMIC DNA]</scope>
    <source>
        <strain evidence="7 8">B05.10</strain>
    </source>
</reference>
<organism evidence="7 8">
    <name type="scientific">Botryotinia fuckeliana (strain B05.10)</name>
    <name type="common">Noble rot fungus</name>
    <name type="synonym">Botrytis cinerea</name>
    <dbReference type="NCBI Taxonomy" id="332648"/>
    <lineage>
        <taxon>Eukaryota</taxon>
        <taxon>Fungi</taxon>
        <taxon>Dikarya</taxon>
        <taxon>Ascomycota</taxon>
        <taxon>Pezizomycotina</taxon>
        <taxon>Leotiomycetes</taxon>
        <taxon>Helotiales</taxon>
        <taxon>Sclerotiniaceae</taxon>
        <taxon>Botrytis</taxon>
    </lineage>
</organism>
<dbReference type="PANTHER" id="PTHR12132:SF1">
    <property type="entry name" value="DNA REPAIR PROTEIN RAD52 HOMOLOG"/>
    <property type="match status" value="1"/>
</dbReference>
<keyword evidence="3" id="KW-0233">DNA recombination</keyword>
<dbReference type="RefSeq" id="XP_001557565.1">
    <property type="nucleotide sequence ID" value="XM_001557515.2"/>
</dbReference>
<dbReference type="SUPFAM" id="SSF54768">
    <property type="entry name" value="dsRNA-binding domain-like"/>
    <property type="match status" value="1"/>
</dbReference>
<proteinExistence type="inferred from homology"/>
<feature type="compositionally biased region" description="Polar residues" evidence="6">
    <location>
        <begin position="385"/>
        <end position="396"/>
    </location>
</feature>
<dbReference type="Proteomes" id="UP000001798">
    <property type="component" value="Chromosome 4"/>
</dbReference>
<keyword evidence="2" id="KW-0227">DNA damage</keyword>
<accession>A0A384JFM5</accession>
<name>A0A384JFM5_BOTFB</name>
<feature type="compositionally biased region" description="Acidic residues" evidence="6">
    <location>
        <begin position="231"/>
        <end position="247"/>
    </location>
</feature>
<dbReference type="OrthoDB" id="206565at2759"/>
<feature type="compositionally biased region" description="Polar residues" evidence="6">
    <location>
        <begin position="516"/>
        <end position="527"/>
    </location>
</feature>
<dbReference type="GO" id="GO:0005634">
    <property type="term" value="C:nucleus"/>
    <property type="evidence" value="ECO:0007669"/>
    <property type="project" value="InterPro"/>
</dbReference>
<dbReference type="InterPro" id="IPR041247">
    <property type="entry name" value="Rad52_fam"/>
</dbReference>
<dbReference type="GeneID" id="5438122"/>
<evidence type="ECO:0000256" key="5">
    <source>
        <dbReference type="ARBA" id="ARBA00077224"/>
    </source>
</evidence>
<dbReference type="NCBIfam" id="TIGR00607">
    <property type="entry name" value="rad52"/>
    <property type="match status" value="1"/>
</dbReference>
<dbReference type="InterPro" id="IPR042525">
    <property type="entry name" value="Rad52_Rad59_Rad22_sf"/>
</dbReference>
<dbReference type="EMBL" id="CP009808">
    <property type="protein sequence ID" value="ATZ49272.1"/>
    <property type="molecule type" value="Genomic_DNA"/>
</dbReference>
<dbReference type="PANTHER" id="PTHR12132">
    <property type="entry name" value="DNA REPAIR AND RECOMBINATION PROTEIN RAD52, RAD59"/>
    <property type="match status" value="1"/>
</dbReference>
<keyword evidence="4" id="KW-0234">DNA repair</keyword>
<sequence>MPAPGEQHSGRAIANPFEEVKPRISEYTAQEIATLQSRLEKQLGPEYISSRAGPSGHKVHYIAAEKCIQLANEVFGFNGWSSQIIETQVDFVDENATTLKVSLGLSVIVRVTLKDGTFHEDVGYGHIENCKGKAAAFEKAKKEGTTDGLKRALRNFGNVLGNCIYDKDYLAKVTKIKVQPVKWDVENLHRHSTFAPQVVAKKEIDAPKIVEKAQAQGAGPASTSLSGDDTLIGDDEFGDFDDADFNVEDPNAHPDEVALALPRAASHHFNNARNSNNVPSGSTGPPNQSRTAGPSGPPVPMIKSGPLVQPNRPPEAGDPNITRNNHHPPAPRTPNAGLARSISAAGPNARAPQDLVQPNRPANLVNAFPGRVLNQPNRPQPQPQTASGPPSPSRNNDITDEMPPPGAGFTSARAASLLPQDHTPSQVPPANLNLPAFNPNLESPSIRRTPGVDQKSSKPLSRDLKPVPASQAQVSTANPPQAQPASRPVVAGNRNMNLGNPQLDTTRRIGAPGSPSPMNMGNRNSYKPPTMMKRPMPEANRAPLTDLQTNGNGTAGDAHENGDAKRQRLNGM</sequence>
<dbReference type="Gene3D" id="3.30.390.80">
    <property type="entry name" value="DNA repair protein Rad52/59/22"/>
    <property type="match status" value="1"/>
</dbReference>
<gene>
    <name evidence="7" type="primary">Bcrad52</name>
    <name evidence="7" type="ORF">BCIN_04g04410</name>
</gene>
<keyword evidence="8" id="KW-1185">Reference proteome</keyword>
<dbReference type="VEuPathDB" id="FungiDB:Bcin04g04410"/>
<reference evidence="7 8" key="2">
    <citation type="journal article" date="2012" name="Eukaryot. Cell">
        <title>Genome update of Botrytis cinerea strains B05.10 and T4.</title>
        <authorList>
            <person name="Staats M."/>
            <person name="van Kan J.A."/>
        </authorList>
    </citation>
    <scope>NUCLEOTIDE SEQUENCE [LARGE SCALE GENOMIC DNA]</scope>
    <source>
        <strain evidence="7 8">B05.10</strain>
    </source>
</reference>
<feature type="region of interest" description="Disordered" evidence="6">
    <location>
        <begin position="213"/>
        <end position="252"/>
    </location>
</feature>
<dbReference type="OMA" id="NLHRHAD"/>
<comment type="similarity">
    <text evidence="1">Belongs to the RAD52 family.</text>
</comment>
<evidence type="ECO:0000313" key="7">
    <source>
        <dbReference type="EMBL" id="ATZ49272.1"/>
    </source>
</evidence>
<feature type="compositionally biased region" description="Basic and acidic residues" evidence="6">
    <location>
        <begin position="557"/>
        <end position="566"/>
    </location>
</feature>
<feature type="compositionally biased region" description="Polar residues" evidence="6">
    <location>
        <begin position="494"/>
        <end position="504"/>
    </location>
</feature>
<dbReference type="FunFam" id="3.30.390.80:FF:000001">
    <property type="entry name" value="DNA repair protein RAD52 homolog"/>
    <property type="match status" value="1"/>
</dbReference>
<feature type="compositionally biased region" description="Polar residues" evidence="6">
    <location>
        <begin position="269"/>
        <end position="292"/>
    </location>
</feature>
<feature type="compositionally biased region" description="Low complexity" evidence="6">
    <location>
        <begin position="428"/>
        <end position="441"/>
    </location>
</feature>
<feature type="region of interest" description="Disordered" evidence="6">
    <location>
        <begin position="269"/>
        <end position="572"/>
    </location>
</feature>
<reference evidence="7 8" key="3">
    <citation type="journal article" date="2017" name="Mol. Plant Pathol.">
        <title>A gapless genome sequence of the fungus Botrytis cinerea.</title>
        <authorList>
            <person name="Van Kan J.A."/>
            <person name="Stassen J.H."/>
            <person name="Mosbach A."/>
            <person name="Van Der Lee T.A."/>
            <person name="Faino L."/>
            <person name="Farmer A.D."/>
            <person name="Papasotiriou D.G."/>
            <person name="Zhou S."/>
            <person name="Seidl M.F."/>
            <person name="Cottam E."/>
            <person name="Edel D."/>
            <person name="Hahn M."/>
            <person name="Schwartz D.C."/>
            <person name="Dietrich R.A."/>
            <person name="Widdison S."/>
            <person name="Scalliet G."/>
        </authorList>
    </citation>
    <scope>NUCLEOTIDE SEQUENCE [LARGE SCALE GENOMIC DNA]</scope>
    <source>
        <strain evidence="7 8">B05.10</strain>
    </source>
</reference>
<evidence type="ECO:0000256" key="3">
    <source>
        <dbReference type="ARBA" id="ARBA00023172"/>
    </source>
</evidence>
<dbReference type="KEGG" id="bfu:BCIN_04g04410"/>